<keyword evidence="3" id="KW-0378">Hydrolase</keyword>
<feature type="region of interest" description="Disordered" evidence="4">
    <location>
        <begin position="757"/>
        <end position="791"/>
    </location>
</feature>
<evidence type="ECO:0000256" key="3">
    <source>
        <dbReference type="ARBA" id="ARBA00022801"/>
    </source>
</evidence>
<dbReference type="InterPro" id="IPR003653">
    <property type="entry name" value="Peptidase_C48_C"/>
</dbReference>
<comment type="similarity">
    <text evidence="1">Belongs to the peptidase C48 family.</text>
</comment>
<reference evidence="7" key="1">
    <citation type="submission" date="2016-06" db="EMBL/GenBank/DDBJ databases">
        <title>Parallel loss of symbiosis genes in relatives of nitrogen-fixing non-legume Parasponia.</title>
        <authorList>
            <person name="Van Velzen R."/>
            <person name="Holmer R."/>
            <person name="Bu F."/>
            <person name="Rutten L."/>
            <person name="Van Zeijl A."/>
            <person name="Liu W."/>
            <person name="Santuari L."/>
            <person name="Cao Q."/>
            <person name="Sharma T."/>
            <person name="Shen D."/>
            <person name="Roswanjaya Y."/>
            <person name="Wardhani T."/>
            <person name="Kalhor M.S."/>
            <person name="Jansen J."/>
            <person name="Van den Hoogen J."/>
            <person name="Gungor B."/>
            <person name="Hartog M."/>
            <person name="Hontelez J."/>
            <person name="Verver J."/>
            <person name="Yang W.-C."/>
            <person name="Schijlen E."/>
            <person name="Repin R."/>
            <person name="Schilthuizen M."/>
            <person name="Schranz E."/>
            <person name="Heidstra R."/>
            <person name="Miyata K."/>
            <person name="Fedorova E."/>
            <person name="Kohlen W."/>
            <person name="Bisseling T."/>
            <person name="Smit S."/>
            <person name="Geurts R."/>
        </authorList>
    </citation>
    <scope>NUCLEOTIDE SEQUENCE [LARGE SCALE GENOMIC DNA]</scope>
    <source>
        <strain evidence="7">cv. RG33-2</strain>
    </source>
</reference>
<dbReference type="PROSITE" id="PS50600">
    <property type="entry name" value="ULP_PROTEASE"/>
    <property type="match status" value="1"/>
</dbReference>
<dbReference type="Proteomes" id="UP000237000">
    <property type="component" value="Unassembled WGS sequence"/>
</dbReference>
<dbReference type="SUPFAM" id="SSF54001">
    <property type="entry name" value="Cysteine proteinases"/>
    <property type="match status" value="1"/>
</dbReference>
<dbReference type="Gene3D" id="3.40.395.10">
    <property type="entry name" value="Adenoviral Proteinase, Chain A"/>
    <property type="match status" value="1"/>
</dbReference>
<dbReference type="GO" id="GO:0006508">
    <property type="term" value="P:proteolysis"/>
    <property type="evidence" value="ECO:0007669"/>
    <property type="project" value="UniProtKB-KW"/>
</dbReference>
<feature type="domain" description="Ubiquitin-like protease family profile" evidence="5">
    <location>
        <begin position="1054"/>
        <end position="1253"/>
    </location>
</feature>
<feature type="region of interest" description="Disordered" evidence="4">
    <location>
        <begin position="626"/>
        <end position="689"/>
    </location>
</feature>
<keyword evidence="7" id="KW-1185">Reference proteome</keyword>
<feature type="compositionally biased region" description="Basic and acidic residues" evidence="4">
    <location>
        <begin position="649"/>
        <end position="676"/>
    </location>
</feature>
<dbReference type="OrthoDB" id="1302742at2759"/>
<dbReference type="PANTHER" id="PTHR48449">
    <property type="entry name" value="DUF1985 DOMAIN-CONTAINING PROTEIN"/>
    <property type="match status" value="1"/>
</dbReference>
<evidence type="ECO:0000256" key="1">
    <source>
        <dbReference type="ARBA" id="ARBA00005234"/>
    </source>
</evidence>
<dbReference type="InterPro" id="IPR038765">
    <property type="entry name" value="Papain-like_cys_pep_sf"/>
</dbReference>
<evidence type="ECO:0000313" key="6">
    <source>
        <dbReference type="EMBL" id="POO01906.1"/>
    </source>
</evidence>
<feature type="compositionally biased region" description="Acidic residues" evidence="4">
    <location>
        <begin position="677"/>
        <end position="689"/>
    </location>
</feature>
<gene>
    <name evidence="6" type="ORF">TorRG33x02_021980</name>
</gene>
<evidence type="ECO:0000256" key="4">
    <source>
        <dbReference type="SAM" id="MobiDB-lite"/>
    </source>
</evidence>
<dbReference type="PANTHER" id="PTHR48449:SF1">
    <property type="entry name" value="DUF1985 DOMAIN-CONTAINING PROTEIN"/>
    <property type="match status" value="1"/>
</dbReference>
<name>A0A2P5FVT2_TREOI</name>
<sequence>MASALRSQTGKKKTETLKTGPALINSSPREWKPLIEEKDYCKGKINIYSSFQVIDDIKEKLTQRQKHLFAQTCFGQFLQLKRIQFHGQLIHRILLRQLVCPAGENSMWFRIGGKEYEFGLKEFAVITGLNCSEFGSLEVENQLNNQIRDRYFDGKDSVIGKDLDLLFKNCNGNKDEDVVKLAQLYLLERFLFGKDSRKPTKKLPIGLVDKAEDFNKFPWGRLLYNCLKHSIKNLLRSRDKKISKTPTKESNISYLTYELHGFPYVLQFWVYECIPLIGKKLAHRIDQKMPRMLNWATSKQPNSKSLENEVFNADELQLKSGLQLTEDEINEEYLCNSSNRKRLKKKNEAASMEEEDLFVDKAQENVSPGKSHEEYEGNGTEDDLSKEYLYEYSKRKKLTKKNTSLNKIQSSPREWKPLIEEEHYCRGKISMNSSFRVIDYIKEKLTQRQKELFAQTCFGQFLQLQRIQFPKQLIHHILLRQLACPTGENSMWFRISGKEYEFGLKEFELITGLNCSEFGLLEVEDNLKDGIRDRYFDGKDRVTGKDLDLSFKNCNGEKDEDVVKLAQLYLLERFLLGKDCRRLTESFAIGLVDNAKDFNEFPWGRFLYECLIKSIQNLLQVRSEPQLTEDEKNEEHSCNASNRKRLKKKNETARIEEDKSVVEKAQENVTKRKNHEEYEENGMEGETDEEVLCDNYRRKKLKKKIETASTEEDESFIKKAKDKFTKGKDHEEYGKNGTEVEIIEEFLYDYSMRSKLKKKNETASREEDESFAEKAQEKFTKGKYHDEHDENGMEDELYVKFLCDYSRREQLEKKNETANAEEDKSSGEKAQEEFSKGKSQEESADNGKIHMNEQENDSEKHYKDENIDTTPGDTPIKGGDWKSAFPASVREEFLASMKKEFLASMKKEFLASMREEFLSSVREEFRDSMREEVRKSVGEEISTSRANSAMRAEVSVKMTGSKQQTNITDELRVVLSEAEENYEDKCSVKRKRERNNPRSESDIRCFSVDLFEPPPHDEKEEFDQWIKVGLKRNRRNKYSDTMNKLDPVFDFNIDTCKQKDWFFLLNETGQWLNSTHIDVALYFVRMKKKDHPDVFKPRCTTTDWLFPVILNARYPQFKKDPEKFSWDKEAFIQKTLKGIEPCHSLPWVYVDTIYIPLNVVRKHWVPLVLDLKRWTLYVYDSYRAAKHDREVMLACHPIAEMVPWILKSVGFFDARKDLKEATSPLDVELVDGIPQQDNGGDCGIFMLKFIEFMMQNTPLDTCTQRNMPFFRNKMAVELYAYGKKKMVKK</sequence>
<dbReference type="Pfam" id="PF02902">
    <property type="entry name" value="Peptidase_C48"/>
    <property type="match status" value="1"/>
</dbReference>
<feature type="compositionally biased region" description="Basic and acidic residues" evidence="4">
    <location>
        <begin position="759"/>
        <end position="791"/>
    </location>
</feature>
<dbReference type="GO" id="GO:0008234">
    <property type="term" value="F:cysteine-type peptidase activity"/>
    <property type="evidence" value="ECO:0007669"/>
    <property type="project" value="InterPro"/>
</dbReference>
<organism evidence="6 7">
    <name type="scientific">Trema orientale</name>
    <name type="common">Charcoal tree</name>
    <name type="synonym">Celtis orientalis</name>
    <dbReference type="NCBI Taxonomy" id="63057"/>
    <lineage>
        <taxon>Eukaryota</taxon>
        <taxon>Viridiplantae</taxon>
        <taxon>Streptophyta</taxon>
        <taxon>Embryophyta</taxon>
        <taxon>Tracheophyta</taxon>
        <taxon>Spermatophyta</taxon>
        <taxon>Magnoliopsida</taxon>
        <taxon>eudicotyledons</taxon>
        <taxon>Gunneridae</taxon>
        <taxon>Pentapetalae</taxon>
        <taxon>rosids</taxon>
        <taxon>fabids</taxon>
        <taxon>Rosales</taxon>
        <taxon>Cannabaceae</taxon>
        <taxon>Trema</taxon>
    </lineage>
</organism>
<keyword evidence="2 6" id="KW-0645">Protease</keyword>
<evidence type="ECO:0000256" key="2">
    <source>
        <dbReference type="ARBA" id="ARBA00022670"/>
    </source>
</evidence>
<evidence type="ECO:0000313" key="7">
    <source>
        <dbReference type="Proteomes" id="UP000237000"/>
    </source>
</evidence>
<evidence type="ECO:0000259" key="5">
    <source>
        <dbReference type="PROSITE" id="PS50600"/>
    </source>
</evidence>
<dbReference type="InParanoid" id="A0A2P5FVT2"/>
<feature type="region of interest" description="Disordered" evidence="4">
    <location>
        <begin position="1"/>
        <end position="24"/>
    </location>
</feature>
<proteinExistence type="inferred from homology"/>
<dbReference type="InterPro" id="IPR015410">
    <property type="entry name" value="DUF1985"/>
</dbReference>
<feature type="compositionally biased region" description="Basic and acidic residues" evidence="4">
    <location>
        <begin position="812"/>
        <end position="866"/>
    </location>
</feature>
<dbReference type="EMBL" id="JXTC01000006">
    <property type="protein sequence ID" value="POO01906.1"/>
    <property type="molecule type" value="Genomic_DNA"/>
</dbReference>
<protein>
    <submittedName>
        <fullName evidence="6">Ulp1 protease family, C-terminal catalytic domain containing protein</fullName>
    </submittedName>
</protein>
<accession>A0A2P5FVT2</accession>
<dbReference type="Pfam" id="PF09331">
    <property type="entry name" value="DUF1985"/>
    <property type="match status" value="2"/>
</dbReference>
<comment type="caution">
    <text evidence="6">The sequence shown here is derived from an EMBL/GenBank/DDBJ whole genome shotgun (WGS) entry which is preliminary data.</text>
</comment>
<feature type="region of interest" description="Disordered" evidence="4">
    <location>
        <begin position="812"/>
        <end position="881"/>
    </location>
</feature>